<comment type="caution">
    <text evidence="2">The sequence shown here is derived from an EMBL/GenBank/DDBJ whole genome shotgun (WGS) entry which is preliminary data.</text>
</comment>
<keyword evidence="1" id="KW-0732">Signal</keyword>
<reference evidence="2" key="1">
    <citation type="submission" date="2022-08" db="EMBL/GenBank/DDBJ databases">
        <title>Novel sulphate-reducing endosymbionts in the free-living metamonad Anaeramoeba.</title>
        <authorList>
            <person name="Jerlstrom-Hultqvist J."/>
            <person name="Cepicka I."/>
            <person name="Gallot-Lavallee L."/>
            <person name="Salas-Leiva D."/>
            <person name="Curtis B.A."/>
            <person name="Zahonova K."/>
            <person name="Pipaliya S."/>
            <person name="Dacks J."/>
            <person name="Roger A.J."/>
        </authorList>
    </citation>
    <scope>NUCLEOTIDE SEQUENCE</scope>
    <source>
        <strain evidence="2">Busselton2</strain>
    </source>
</reference>
<sequence length="97" mass="10561">MLLLLLLLLGHKQSCVPSSSLVYNAFPCCARNHRGGTEVTTLAQKWAADNTGVQETSSWNSSELPCTEACLKTVSFDTVQELSSWHRSEKFGTEVGG</sequence>
<dbReference type="Proteomes" id="UP001146793">
    <property type="component" value="Unassembled WGS sequence"/>
</dbReference>
<gene>
    <name evidence="2" type="ORF">M0812_08913</name>
</gene>
<evidence type="ECO:0000256" key="1">
    <source>
        <dbReference type="SAM" id="SignalP"/>
    </source>
</evidence>
<dbReference type="AlphaFoldDB" id="A0AAV7ZZM9"/>
<proteinExistence type="predicted"/>
<name>A0AAV7ZZM9_9EUKA</name>
<dbReference type="EMBL" id="JANTQA010000022">
    <property type="protein sequence ID" value="KAJ3445907.1"/>
    <property type="molecule type" value="Genomic_DNA"/>
</dbReference>
<organism evidence="2 3">
    <name type="scientific">Anaeramoeba flamelloides</name>
    <dbReference type="NCBI Taxonomy" id="1746091"/>
    <lineage>
        <taxon>Eukaryota</taxon>
        <taxon>Metamonada</taxon>
        <taxon>Anaeramoebidae</taxon>
        <taxon>Anaeramoeba</taxon>
    </lineage>
</organism>
<protein>
    <recommendedName>
        <fullName evidence="4">Secreted protein</fullName>
    </recommendedName>
</protein>
<evidence type="ECO:0000313" key="2">
    <source>
        <dbReference type="EMBL" id="KAJ3445907.1"/>
    </source>
</evidence>
<evidence type="ECO:0000313" key="3">
    <source>
        <dbReference type="Proteomes" id="UP001146793"/>
    </source>
</evidence>
<accession>A0AAV7ZZM9</accession>
<feature type="chain" id="PRO_5043563672" description="Secreted protein" evidence="1">
    <location>
        <begin position="18"/>
        <end position="97"/>
    </location>
</feature>
<evidence type="ECO:0008006" key="4">
    <source>
        <dbReference type="Google" id="ProtNLM"/>
    </source>
</evidence>
<feature type="signal peptide" evidence="1">
    <location>
        <begin position="1"/>
        <end position="17"/>
    </location>
</feature>